<evidence type="ECO:0000313" key="2">
    <source>
        <dbReference type="Proteomes" id="UP000036367"/>
    </source>
</evidence>
<evidence type="ECO:0000313" key="1">
    <source>
        <dbReference type="EMBL" id="KLU02292.1"/>
    </source>
</evidence>
<name>A0A0J1B6D2_RHOIS</name>
<keyword evidence="2" id="KW-1185">Reference proteome</keyword>
<organism evidence="1 2">
    <name type="scientific">Rhodopirellula islandica</name>
    <dbReference type="NCBI Taxonomy" id="595434"/>
    <lineage>
        <taxon>Bacteria</taxon>
        <taxon>Pseudomonadati</taxon>
        <taxon>Planctomycetota</taxon>
        <taxon>Planctomycetia</taxon>
        <taxon>Pirellulales</taxon>
        <taxon>Pirellulaceae</taxon>
        <taxon>Rhodopirellula</taxon>
    </lineage>
</organism>
<proteinExistence type="predicted"/>
<protein>
    <submittedName>
        <fullName evidence="1">Uncharacterized protein</fullName>
    </submittedName>
</protein>
<gene>
    <name evidence="1" type="ORF">RISK_005358</name>
</gene>
<dbReference type="STRING" id="595434.RISK_005358"/>
<sequence>MKTTISLCSTGWGSIREAAFFSYGFLRLELEATEVNSLNYPTLSKKPSCNCVTNTLRHTSAIG</sequence>
<dbReference type="AlphaFoldDB" id="A0A0J1B6D2"/>
<comment type="caution">
    <text evidence="1">The sequence shown here is derived from an EMBL/GenBank/DDBJ whole genome shotgun (WGS) entry which is preliminary data.</text>
</comment>
<reference evidence="1" key="1">
    <citation type="submission" date="2015-05" db="EMBL/GenBank/DDBJ databases">
        <title>Permanent draft genome of Rhodopirellula islandicus K833.</title>
        <authorList>
            <person name="Kizina J."/>
            <person name="Richter M."/>
            <person name="Glockner F.O."/>
            <person name="Harder J."/>
        </authorList>
    </citation>
    <scope>NUCLEOTIDE SEQUENCE [LARGE SCALE GENOMIC DNA]</scope>
    <source>
        <strain evidence="1">K833</strain>
    </source>
</reference>
<accession>A0A0J1B6D2</accession>
<dbReference type="EMBL" id="LECT01000044">
    <property type="protein sequence ID" value="KLU02292.1"/>
    <property type="molecule type" value="Genomic_DNA"/>
</dbReference>
<dbReference type="Proteomes" id="UP000036367">
    <property type="component" value="Unassembled WGS sequence"/>
</dbReference>